<evidence type="ECO:0000313" key="1">
    <source>
        <dbReference type="EMBL" id="ALN21885.1"/>
    </source>
</evidence>
<sequence>MTVGDCVPYAIHIATGQALSTVKEMAEQRGWEINSGMNEVAAWCMLRDMGVRVSPMIRPHQRTTVKQFLSTIDVSKTYIISVRDHWFAVRKGHRFDKARTHPRTVVSAFIEVQDQQPLPQAL</sequence>
<protein>
    <submittedName>
        <fullName evidence="1">Uncharacterized protein</fullName>
    </submittedName>
</protein>
<keyword evidence="1" id="KW-0614">Plasmid</keyword>
<keyword evidence="2" id="KW-1185">Reference proteome</keyword>
<organism evidence="1 2">
    <name type="scientific">Ectopseudomonas mendocina S5.2</name>
    <dbReference type="NCBI Taxonomy" id="1225174"/>
    <lineage>
        <taxon>Bacteria</taxon>
        <taxon>Pseudomonadati</taxon>
        <taxon>Pseudomonadota</taxon>
        <taxon>Gammaproteobacteria</taxon>
        <taxon>Pseudomonadales</taxon>
        <taxon>Pseudomonadaceae</taxon>
        <taxon>Ectopseudomonas</taxon>
    </lineage>
</organism>
<evidence type="ECO:0000313" key="2">
    <source>
        <dbReference type="Proteomes" id="UP000028530"/>
    </source>
</evidence>
<reference evidence="1 2" key="1">
    <citation type="submission" date="2015-11" db="EMBL/GenBank/DDBJ databases">
        <authorList>
            <person name="Chong T.M."/>
            <person name="Chan K.G."/>
            <person name="Dessaux Y."/>
        </authorList>
    </citation>
    <scope>NUCLEOTIDE SEQUENCE [LARGE SCALE GENOMIC DNA]</scope>
    <source>
        <strain evidence="1 2">S5.2</strain>
        <plasmid evidence="2">Plasmid</plasmid>
    </source>
</reference>
<dbReference type="RefSeq" id="WP_017362275.1">
    <property type="nucleotide sequence ID" value="NZ_CP013125.1"/>
</dbReference>
<accession>A0ABM5W3R5</accession>
<proteinExistence type="predicted"/>
<dbReference type="Proteomes" id="UP000028530">
    <property type="component" value="Plasmid pPME5"/>
</dbReference>
<dbReference type="GeneID" id="57609089"/>
<geneLocation type="plasmid" evidence="2"/>
<gene>
    <name evidence="1" type="ORF">DW68_024720</name>
</gene>
<name>A0ABM5W3R5_ECTME</name>
<dbReference type="EMBL" id="CP013125">
    <property type="protein sequence ID" value="ALN21885.1"/>
    <property type="molecule type" value="Genomic_DNA"/>
</dbReference>